<dbReference type="AlphaFoldDB" id="A0A7W8BBK3"/>
<protein>
    <submittedName>
        <fullName evidence="2">Uncharacterized protein</fullName>
    </submittedName>
</protein>
<organism evidence="2 3">
    <name type="scientific">Streptomyces eurocidicus</name>
    <name type="common">Streptoverticillium eurocidicus</name>
    <dbReference type="NCBI Taxonomy" id="66423"/>
    <lineage>
        <taxon>Bacteria</taxon>
        <taxon>Bacillati</taxon>
        <taxon>Actinomycetota</taxon>
        <taxon>Actinomycetes</taxon>
        <taxon>Kitasatosporales</taxon>
        <taxon>Streptomycetaceae</taxon>
        <taxon>Streptomyces</taxon>
    </lineage>
</organism>
<evidence type="ECO:0000256" key="1">
    <source>
        <dbReference type="SAM" id="MobiDB-lite"/>
    </source>
</evidence>
<name>A0A7W8BBK3_STREU</name>
<feature type="compositionally biased region" description="Basic residues" evidence="1">
    <location>
        <begin position="9"/>
        <end position="27"/>
    </location>
</feature>
<dbReference type="Proteomes" id="UP000528608">
    <property type="component" value="Unassembled WGS sequence"/>
</dbReference>
<reference evidence="2 3" key="1">
    <citation type="submission" date="2020-08" db="EMBL/GenBank/DDBJ databases">
        <title>Genomic Encyclopedia of Type Strains, Phase III (KMG-III): the genomes of soil and plant-associated and newly described type strains.</title>
        <authorList>
            <person name="Whitman W."/>
        </authorList>
    </citation>
    <scope>NUCLEOTIDE SEQUENCE [LARGE SCALE GENOMIC DNA]</scope>
    <source>
        <strain evidence="2 3">CECT 3259</strain>
    </source>
</reference>
<comment type="caution">
    <text evidence="2">The sequence shown here is derived from an EMBL/GenBank/DDBJ whole genome shotgun (WGS) entry which is preliminary data.</text>
</comment>
<feature type="region of interest" description="Disordered" evidence="1">
    <location>
        <begin position="1"/>
        <end position="27"/>
    </location>
</feature>
<accession>A0A7W8BBK3</accession>
<gene>
    <name evidence="2" type="ORF">FHS36_002649</name>
</gene>
<sequence length="51" mass="5828">MPAPDRPTAHPRVRRRERPARRATLRARARRAALRLVTHPTPATNPLRSAQ</sequence>
<evidence type="ECO:0000313" key="2">
    <source>
        <dbReference type="EMBL" id="MBB5119216.1"/>
    </source>
</evidence>
<evidence type="ECO:0000313" key="3">
    <source>
        <dbReference type="Proteomes" id="UP000528608"/>
    </source>
</evidence>
<proteinExistence type="predicted"/>
<dbReference type="EMBL" id="JACHJF010000007">
    <property type="protein sequence ID" value="MBB5119216.1"/>
    <property type="molecule type" value="Genomic_DNA"/>
</dbReference>
<dbReference type="RefSeq" id="WP_170127756.1">
    <property type="nucleotide sequence ID" value="NZ_JACHJF010000007.1"/>
</dbReference>